<sequence>MTAPMLLAGGYRNEVWKVRAGQRWVVEKRYAEDPGDPNPMYPNLPDSEAAVLVHLASTGSAPQFVSYTPPGAGHGAQLVYEYVPGTMWRRGVADVARVLHEVHHGPTPQGVRTLHGCAAEARRHGDEMVAGVPASVAVPLVAVRPVAASEQPPRRRSLVHTDCGPGNLLRSRHGLVLIDWQCPGVGDATEDVTCFLSPAMMILYGRPPHTRDATDAFLQAYASRAIVARYLRDGACWHYRIAAYCLWRAHRLAESQPTLAALYHRALAAEIQLLSKWGRR</sequence>
<dbReference type="EMBL" id="CAFBOL010000157">
    <property type="protein sequence ID" value="CAB5019579.1"/>
    <property type="molecule type" value="Genomic_DNA"/>
</dbReference>
<dbReference type="EMBL" id="CAESGF010000003">
    <property type="protein sequence ID" value="CAB4362757.1"/>
    <property type="molecule type" value="Genomic_DNA"/>
</dbReference>
<dbReference type="InterPro" id="IPR002575">
    <property type="entry name" value="Aminoglycoside_PTrfase"/>
</dbReference>
<evidence type="ECO:0000313" key="3">
    <source>
        <dbReference type="EMBL" id="CAB4808305.1"/>
    </source>
</evidence>
<protein>
    <submittedName>
        <fullName evidence="4">Unannotated protein</fullName>
    </submittedName>
</protein>
<organism evidence="4">
    <name type="scientific">freshwater metagenome</name>
    <dbReference type="NCBI Taxonomy" id="449393"/>
    <lineage>
        <taxon>unclassified sequences</taxon>
        <taxon>metagenomes</taxon>
        <taxon>ecological metagenomes</taxon>
    </lineage>
</organism>
<name>A0A6J7C7Y6_9ZZZZ</name>
<gene>
    <name evidence="3" type="ORF">UFOPK3099_00560</name>
    <name evidence="4" type="ORF">UFOPK3267_02558</name>
    <name evidence="5" type="ORF">UFOPK3931_03270</name>
    <name evidence="2" type="ORF">UFOPK4189_00538</name>
</gene>
<proteinExistence type="predicted"/>
<accession>A0A6J7C7Y6</accession>
<evidence type="ECO:0000259" key="1">
    <source>
        <dbReference type="Pfam" id="PF01636"/>
    </source>
</evidence>
<dbReference type="SUPFAM" id="SSF56112">
    <property type="entry name" value="Protein kinase-like (PK-like)"/>
    <property type="match status" value="1"/>
</dbReference>
<reference evidence="4" key="1">
    <citation type="submission" date="2020-05" db="EMBL/GenBank/DDBJ databases">
        <authorList>
            <person name="Chiriac C."/>
            <person name="Salcher M."/>
            <person name="Ghai R."/>
            <person name="Kavagutti S V."/>
        </authorList>
    </citation>
    <scope>NUCLEOTIDE SEQUENCE</scope>
</reference>
<evidence type="ECO:0000313" key="5">
    <source>
        <dbReference type="EMBL" id="CAB5019579.1"/>
    </source>
</evidence>
<evidence type="ECO:0000313" key="4">
    <source>
        <dbReference type="EMBL" id="CAB4853034.1"/>
    </source>
</evidence>
<dbReference type="AlphaFoldDB" id="A0A6J7C7Y6"/>
<dbReference type="Gene3D" id="3.90.1200.10">
    <property type="match status" value="1"/>
</dbReference>
<dbReference type="Pfam" id="PF01636">
    <property type="entry name" value="APH"/>
    <property type="match status" value="1"/>
</dbReference>
<dbReference type="EMBL" id="CAFBIY010000190">
    <property type="protein sequence ID" value="CAB4853034.1"/>
    <property type="molecule type" value="Genomic_DNA"/>
</dbReference>
<dbReference type="EMBL" id="CAFAAV010000028">
    <property type="protein sequence ID" value="CAB4808305.1"/>
    <property type="molecule type" value="Genomic_DNA"/>
</dbReference>
<evidence type="ECO:0000313" key="2">
    <source>
        <dbReference type="EMBL" id="CAB4362757.1"/>
    </source>
</evidence>
<feature type="domain" description="Aminoglycoside phosphotransferase" evidence="1">
    <location>
        <begin position="7"/>
        <end position="221"/>
    </location>
</feature>
<dbReference type="InterPro" id="IPR011009">
    <property type="entry name" value="Kinase-like_dom_sf"/>
</dbReference>